<keyword evidence="5" id="KW-0597">Phosphoprotein</keyword>
<dbReference type="PROSITE" id="PS51203">
    <property type="entry name" value="CS"/>
    <property type="match status" value="1"/>
</dbReference>
<proteinExistence type="evidence at transcript level"/>
<accession>C4N150</accession>
<evidence type="ECO:0000259" key="8">
    <source>
        <dbReference type="PROSITE" id="PS51203"/>
    </source>
</evidence>
<comment type="similarity">
    <text evidence="2">Belongs to the nudC family.</text>
</comment>
<dbReference type="AlphaFoldDB" id="C4N150"/>
<sequence length="337" mass="38804">MIMWSLSVAQSCENGIQGLLDAFFGFLSRRTDFYYGATEKDAKRLVLENFAKHRDTALARHEEEKKDLSEREERERKRRAKREEEAIKANLAPPKELSTAKNDNLNGTSEEPEAVPILPEAEVKPSLEKSDLPKPIKVGASLDDPDEEEEDKGKLKPNEGNGADLPNYSWYQTLSEVDIKIPTRLPHRIKCRDVYVEIARRHIKIGLKNQEPILCGKLYNEVKVEESSWTLLDGLVISVNLEKINKMEWWSRICDGEPELNTRKVQPENSKLSDLDGETRSMVEKMMYDQRQKELGLPTSEDQKKQEMLKKFMAAHPEMDSLNANFLKRLLFDNLDC</sequence>
<dbReference type="EMBL" id="EZ000125">
    <property type="protein sequence ID" value="ACE06905.1"/>
    <property type="molecule type" value="mRNA"/>
</dbReference>
<dbReference type="SUPFAM" id="SSF49764">
    <property type="entry name" value="HSP20-like chaperones"/>
    <property type="match status" value="1"/>
</dbReference>
<evidence type="ECO:0000256" key="6">
    <source>
        <dbReference type="ARBA" id="ARBA00030427"/>
    </source>
</evidence>
<dbReference type="GO" id="GO:0005737">
    <property type="term" value="C:cytoplasm"/>
    <property type="evidence" value="ECO:0007669"/>
    <property type="project" value="UniProtKB-SubCell"/>
</dbReference>
<feature type="region of interest" description="Disordered" evidence="7">
    <location>
        <begin position="58"/>
        <end position="167"/>
    </location>
</feature>
<dbReference type="InterPro" id="IPR037898">
    <property type="entry name" value="NudC_fam"/>
</dbReference>
<dbReference type="PANTHER" id="PTHR12356">
    <property type="entry name" value="NUCLEAR MOVEMENT PROTEIN NUDC"/>
    <property type="match status" value="1"/>
</dbReference>
<name>C4N150_SCHJA</name>
<dbReference type="PANTHER" id="PTHR12356:SF3">
    <property type="entry name" value="NUCLEAR MIGRATION PROTEIN NUDC"/>
    <property type="match status" value="1"/>
</dbReference>
<dbReference type="InterPro" id="IPR025934">
    <property type="entry name" value="NudC_N_dom"/>
</dbReference>
<feature type="domain" description="CS" evidence="8">
    <location>
        <begin position="163"/>
        <end position="254"/>
    </location>
</feature>
<dbReference type="GO" id="GO:0051082">
    <property type="term" value="F:unfolded protein binding"/>
    <property type="evidence" value="ECO:0007669"/>
    <property type="project" value="TreeGrafter"/>
</dbReference>
<dbReference type="InterPro" id="IPR007052">
    <property type="entry name" value="CS_dom"/>
</dbReference>
<feature type="compositionally biased region" description="Polar residues" evidence="7">
    <location>
        <begin position="99"/>
        <end position="109"/>
    </location>
</feature>
<feature type="compositionally biased region" description="Basic and acidic residues" evidence="7">
    <location>
        <begin position="58"/>
        <end position="87"/>
    </location>
</feature>
<keyword evidence="4" id="KW-0963">Cytoplasm</keyword>
<dbReference type="GO" id="GO:0006457">
    <property type="term" value="P:protein folding"/>
    <property type="evidence" value="ECO:0007669"/>
    <property type="project" value="TreeGrafter"/>
</dbReference>
<dbReference type="InterPro" id="IPR008978">
    <property type="entry name" value="HSP20-like_chaperone"/>
</dbReference>
<evidence type="ECO:0000313" key="9">
    <source>
        <dbReference type="EMBL" id="ACE06905.1"/>
    </source>
</evidence>
<dbReference type="Pfam" id="PF04969">
    <property type="entry name" value="CS"/>
    <property type="match status" value="1"/>
</dbReference>
<evidence type="ECO:0000256" key="1">
    <source>
        <dbReference type="ARBA" id="ARBA00004496"/>
    </source>
</evidence>
<dbReference type="FunFam" id="2.60.40.790:FF:000001">
    <property type="entry name" value="Nuclear migration protein nudC"/>
    <property type="match status" value="1"/>
</dbReference>
<reference evidence="9" key="2">
    <citation type="submission" date="2008-08" db="EMBL/GenBank/DDBJ databases">
        <authorList>
            <person name="Liu F."/>
            <person name="Lu J."/>
            <person name="Hu W."/>
            <person name="Wang S.-Y."/>
            <person name="Cui S.-J."/>
            <person name="Chi M."/>
            <person name="Yan Q."/>
            <person name="Wang X.-R."/>
            <person name="Song H.-D."/>
            <person name="Xu X.-N."/>
            <person name="Wang J.-J."/>
            <person name="Zhang X.-L."/>
            <person name="Zhang X."/>
            <person name="Wang Z.-Q."/>
            <person name="Xue C.-L."/>
            <person name="Brindley P.J."/>
            <person name="McManus D.P."/>
            <person name="Yang P.-Y."/>
            <person name="Feng Z."/>
            <person name="Chen Z."/>
            <person name="Han Z.-G."/>
        </authorList>
    </citation>
    <scope>NUCLEOTIDE SEQUENCE</scope>
</reference>
<dbReference type="Gene3D" id="2.60.40.790">
    <property type="match status" value="1"/>
</dbReference>
<evidence type="ECO:0000256" key="4">
    <source>
        <dbReference type="ARBA" id="ARBA00022490"/>
    </source>
</evidence>
<evidence type="ECO:0000256" key="2">
    <source>
        <dbReference type="ARBA" id="ARBA00010513"/>
    </source>
</evidence>
<dbReference type="Pfam" id="PF14050">
    <property type="entry name" value="Nudc_N"/>
    <property type="match status" value="1"/>
</dbReference>
<organism evidence="9">
    <name type="scientific">Schistosoma japonicum</name>
    <name type="common">Blood fluke</name>
    <dbReference type="NCBI Taxonomy" id="6182"/>
    <lineage>
        <taxon>Eukaryota</taxon>
        <taxon>Metazoa</taxon>
        <taxon>Spiralia</taxon>
        <taxon>Lophotrochozoa</taxon>
        <taxon>Platyhelminthes</taxon>
        <taxon>Trematoda</taxon>
        <taxon>Digenea</taxon>
        <taxon>Strigeidida</taxon>
        <taxon>Schistosomatoidea</taxon>
        <taxon>Schistosomatidae</taxon>
        <taxon>Schistosoma</taxon>
    </lineage>
</organism>
<dbReference type="CDD" id="cd06492">
    <property type="entry name" value="p23_mNUDC_like"/>
    <property type="match status" value="1"/>
</dbReference>
<evidence type="ECO:0000256" key="5">
    <source>
        <dbReference type="ARBA" id="ARBA00022553"/>
    </source>
</evidence>
<reference evidence="9" key="1">
    <citation type="journal article" date="2006" name="PLoS Pathog.">
        <title>New perspectives on host-parasite interplay by comparative transcriptomic and proteomic analyses of Schistosoma japonicum.</title>
        <authorList>
            <person name="Liu F."/>
            <person name="Lu J."/>
            <person name="Hu W."/>
            <person name="Wang S.Y."/>
            <person name="Cui S.J."/>
            <person name="Chi M."/>
            <person name="Yan Q."/>
            <person name="Wang X.R."/>
            <person name="Song H.D."/>
            <person name="Xu X.N."/>
            <person name="Wang J.J."/>
            <person name="Zhang X.L."/>
            <person name="Zhang X."/>
            <person name="Wang Z.Q."/>
            <person name="Xue C.L."/>
            <person name="Brindley P.J."/>
            <person name="McManus D.P."/>
            <person name="Yang P.Y."/>
            <person name="Feng Z."/>
            <person name="Chen Z."/>
            <person name="Han Z.G."/>
        </authorList>
    </citation>
    <scope>NUCLEOTIDE SEQUENCE</scope>
</reference>
<evidence type="ECO:0000256" key="7">
    <source>
        <dbReference type="SAM" id="MobiDB-lite"/>
    </source>
</evidence>
<evidence type="ECO:0000256" key="3">
    <source>
        <dbReference type="ARBA" id="ARBA00017641"/>
    </source>
</evidence>
<comment type="subcellular location">
    <subcellularLocation>
        <location evidence="1">Cytoplasm</location>
    </subcellularLocation>
</comment>
<protein>
    <recommendedName>
        <fullName evidence="3">Nuclear migration protein nudC</fullName>
    </recommendedName>
    <alternativeName>
        <fullName evidence="6">Nuclear distribution protein C homolog</fullName>
    </alternativeName>
</protein>
<feature type="compositionally biased region" description="Basic and acidic residues" evidence="7">
    <location>
        <begin position="121"/>
        <end position="134"/>
    </location>
</feature>